<feature type="transmembrane region" description="Helical" evidence="8">
    <location>
        <begin position="62"/>
        <end position="81"/>
    </location>
</feature>
<dbReference type="SUPFAM" id="SSF161098">
    <property type="entry name" value="MetI-like"/>
    <property type="match status" value="1"/>
</dbReference>
<keyword evidence="5 8" id="KW-0812">Transmembrane</keyword>
<evidence type="ECO:0000313" key="10">
    <source>
        <dbReference type="EMBL" id="MBS7525496.1"/>
    </source>
</evidence>
<dbReference type="InterPro" id="IPR000515">
    <property type="entry name" value="MetI-like"/>
</dbReference>
<dbReference type="Gene3D" id="1.10.3720.10">
    <property type="entry name" value="MetI-like"/>
    <property type="match status" value="1"/>
</dbReference>
<evidence type="ECO:0000256" key="6">
    <source>
        <dbReference type="ARBA" id="ARBA00022989"/>
    </source>
</evidence>
<feature type="transmembrane region" description="Helical" evidence="8">
    <location>
        <begin position="135"/>
        <end position="159"/>
    </location>
</feature>
<dbReference type="InterPro" id="IPR035906">
    <property type="entry name" value="MetI-like_sf"/>
</dbReference>
<dbReference type="Proteomes" id="UP000746471">
    <property type="component" value="Unassembled WGS sequence"/>
</dbReference>
<feature type="domain" description="ABC transmembrane type-1" evidence="9">
    <location>
        <begin position="56"/>
        <end position="260"/>
    </location>
</feature>
<keyword evidence="7 8" id="KW-0472">Membrane</keyword>
<evidence type="ECO:0000259" key="9">
    <source>
        <dbReference type="PROSITE" id="PS50928"/>
    </source>
</evidence>
<comment type="caution">
    <text evidence="10">The sequence shown here is derived from an EMBL/GenBank/DDBJ whole genome shotgun (WGS) entry which is preliminary data.</text>
</comment>
<dbReference type="CDD" id="cd06261">
    <property type="entry name" value="TM_PBP2"/>
    <property type="match status" value="1"/>
</dbReference>
<name>A0ABS5PLM5_9FIRM</name>
<dbReference type="PROSITE" id="PS50928">
    <property type="entry name" value="ABC_TM1"/>
    <property type="match status" value="1"/>
</dbReference>
<reference evidence="10 11" key="1">
    <citation type="submission" date="2021-05" db="EMBL/GenBank/DDBJ databases">
        <title>Fusibacter ferrireducens sp. nov., an anaerobic, sulfur- and Fe-reducing bacterium isolated from the mangrove sediment.</title>
        <authorList>
            <person name="Qiu D."/>
        </authorList>
    </citation>
    <scope>NUCLEOTIDE SEQUENCE [LARGE SCALE GENOMIC DNA]</scope>
    <source>
        <strain evidence="10 11">DSM 12116</strain>
    </source>
</reference>
<evidence type="ECO:0000256" key="3">
    <source>
        <dbReference type="ARBA" id="ARBA00022448"/>
    </source>
</evidence>
<organism evidence="10 11">
    <name type="scientific">Fusibacter paucivorans</name>
    <dbReference type="NCBI Taxonomy" id="76009"/>
    <lineage>
        <taxon>Bacteria</taxon>
        <taxon>Bacillati</taxon>
        <taxon>Bacillota</taxon>
        <taxon>Clostridia</taxon>
        <taxon>Eubacteriales</taxon>
        <taxon>Eubacteriales Family XII. Incertae Sedis</taxon>
        <taxon>Fusibacter</taxon>
    </lineage>
</organism>
<keyword evidence="4" id="KW-1003">Cell membrane</keyword>
<evidence type="ECO:0000256" key="5">
    <source>
        <dbReference type="ARBA" id="ARBA00022692"/>
    </source>
</evidence>
<comment type="similarity">
    <text evidence="2">Belongs to the binding-protein-dependent transport system permease family. CysTW subfamily.</text>
</comment>
<dbReference type="PANTHER" id="PTHR42929">
    <property type="entry name" value="INNER MEMBRANE ABC TRANSPORTER PERMEASE PROTEIN YDCU-RELATED-RELATED"/>
    <property type="match status" value="1"/>
</dbReference>
<evidence type="ECO:0000256" key="1">
    <source>
        <dbReference type="ARBA" id="ARBA00004651"/>
    </source>
</evidence>
<evidence type="ECO:0000256" key="8">
    <source>
        <dbReference type="RuleBase" id="RU363032"/>
    </source>
</evidence>
<gene>
    <name evidence="10" type="ORF">KHM83_02250</name>
</gene>
<evidence type="ECO:0000256" key="4">
    <source>
        <dbReference type="ARBA" id="ARBA00022475"/>
    </source>
</evidence>
<keyword evidence="11" id="KW-1185">Reference proteome</keyword>
<keyword evidence="3 8" id="KW-0813">Transport</keyword>
<feature type="transmembrane region" description="Helical" evidence="8">
    <location>
        <begin position="93"/>
        <end position="115"/>
    </location>
</feature>
<dbReference type="PANTHER" id="PTHR42929:SF1">
    <property type="entry name" value="INNER MEMBRANE ABC TRANSPORTER PERMEASE PROTEIN YDCU-RELATED"/>
    <property type="match status" value="1"/>
</dbReference>
<protein>
    <submittedName>
        <fullName evidence="10">ABC transporter permease</fullName>
    </submittedName>
</protein>
<evidence type="ECO:0000313" key="11">
    <source>
        <dbReference type="Proteomes" id="UP000746471"/>
    </source>
</evidence>
<evidence type="ECO:0000256" key="2">
    <source>
        <dbReference type="ARBA" id="ARBA00007069"/>
    </source>
</evidence>
<dbReference type="RefSeq" id="WP_213235286.1">
    <property type="nucleotide sequence ID" value="NZ_JAHBCL010000003.1"/>
</dbReference>
<sequence length="276" mass="31052">MLKKISSGPYWLWSLIFIVVPIMLIIVFSLSVPGDTFRFSLENYRRFMEPVYLKVLARSVKIAVEATLICLAIGYPMAMILAKMHLKYRTIAVMLLVVPMWMNFLLRTYAWMTILNKNGILNQLLSLFGLPQMTFLYSEGAVLLGMVYNFLPFMVLPIYTVLTKMDNALIEAAEDLGANRGTVFLKVTFPLSLPGVLSGVSMVFMPAVSTFVISDLLYGGQYMLVGNLIQQQFLVVNDWHFGSAISMLLMVMILITMSIMNRLGQNGIEQGGGNIW</sequence>
<comment type="subcellular location">
    <subcellularLocation>
        <location evidence="1 8">Cell membrane</location>
        <topology evidence="1 8">Multi-pass membrane protein</topology>
    </subcellularLocation>
</comment>
<evidence type="ECO:0000256" key="7">
    <source>
        <dbReference type="ARBA" id="ARBA00023136"/>
    </source>
</evidence>
<proteinExistence type="inferred from homology"/>
<feature type="transmembrane region" description="Helical" evidence="8">
    <location>
        <begin position="239"/>
        <end position="260"/>
    </location>
</feature>
<accession>A0ABS5PLM5</accession>
<dbReference type="Pfam" id="PF00528">
    <property type="entry name" value="BPD_transp_1"/>
    <property type="match status" value="1"/>
</dbReference>
<feature type="transmembrane region" description="Helical" evidence="8">
    <location>
        <begin position="12"/>
        <end position="32"/>
    </location>
</feature>
<dbReference type="EMBL" id="JAHBCL010000003">
    <property type="protein sequence ID" value="MBS7525496.1"/>
    <property type="molecule type" value="Genomic_DNA"/>
</dbReference>
<keyword evidence="6 8" id="KW-1133">Transmembrane helix</keyword>